<feature type="coiled-coil region" evidence="1">
    <location>
        <begin position="8"/>
        <end position="46"/>
    </location>
</feature>
<evidence type="ECO:0000256" key="1">
    <source>
        <dbReference type="SAM" id="Coils"/>
    </source>
</evidence>
<sequence>MLAKNEEIVDLRVKRAELEVTLQKEREEKKKEIELLTKAEERLTNTFKALSLYALQTSNNNFQNLAKEVIDSKLKETESDLKKRQATINEVVTPIKEKLEKFDNEIRELEKERVGAYEGSKLEH</sequence>
<accession>A0A8S3Y750</accession>
<organism evidence="2 3">
    <name type="scientific">Parnassius apollo</name>
    <name type="common">Apollo butterfly</name>
    <name type="synonym">Papilio apollo</name>
    <dbReference type="NCBI Taxonomy" id="110799"/>
    <lineage>
        <taxon>Eukaryota</taxon>
        <taxon>Metazoa</taxon>
        <taxon>Ecdysozoa</taxon>
        <taxon>Arthropoda</taxon>
        <taxon>Hexapoda</taxon>
        <taxon>Insecta</taxon>
        <taxon>Pterygota</taxon>
        <taxon>Neoptera</taxon>
        <taxon>Endopterygota</taxon>
        <taxon>Lepidoptera</taxon>
        <taxon>Glossata</taxon>
        <taxon>Ditrysia</taxon>
        <taxon>Papilionoidea</taxon>
        <taxon>Papilionidae</taxon>
        <taxon>Parnassiinae</taxon>
        <taxon>Parnassini</taxon>
        <taxon>Parnassius</taxon>
        <taxon>Parnassius</taxon>
    </lineage>
</organism>
<reference evidence="2" key="1">
    <citation type="submission" date="2021-04" db="EMBL/GenBank/DDBJ databases">
        <authorList>
            <person name="Tunstrom K."/>
        </authorList>
    </citation>
    <scope>NUCLEOTIDE SEQUENCE</scope>
</reference>
<keyword evidence="1" id="KW-0175">Coiled coil</keyword>
<feature type="coiled-coil region" evidence="1">
    <location>
        <begin position="92"/>
        <end position="119"/>
    </location>
</feature>
<dbReference type="EMBL" id="CAJQZP010001624">
    <property type="protein sequence ID" value="CAG5057316.1"/>
    <property type="molecule type" value="Genomic_DNA"/>
</dbReference>
<dbReference type="AlphaFoldDB" id="A0A8S3Y750"/>
<proteinExistence type="predicted"/>
<evidence type="ECO:0000313" key="2">
    <source>
        <dbReference type="EMBL" id="CAG5057316.1"/>
    </source>
</evidence>
<evidence type="ECO:0000313" key="3">
    <source>
        <dbReference type="Proteomes" id="UP000691718"/>
    </source>
</evidence>
<comment type="caution">
    <text evidence="2">The sequence shown here is derived from an EMBL/GenBank/DDBJ whole genome shotgun (WGS) entry which is preliminary data.</text>
</comment>
<dbReference type="Proteomes" id="UP000691718">
    <property type="component" value="Unassembled WGS sequence"/>
</dbReference>
<dbReference type="OrthoDB" id="7295108at2759"/>
<gene>
    <name evidence="2" type="ORF">PAPOLLO_LOCUS27119</name>
</gene>
<name>A0A8S3Y750_PARAO</name>
<keyword evidence="3" id="KW-1185">Reference proteome</keyword>
<protein>
    <submittedName>
        <fullName evidence="2">(apollo) hypothetical protein</fullName>
    </submittedName>
</protein>